<organism evidence="2 3">
    <name type="scientific">Nitrosospira multiformis</name>
    <dbReference type="NCBI Taxonomy" id="1231"/>
    <lineage>
        <taxon>Bacteria</taxon>
        <taxon>Pseudomonadati</taxon>
        <taxon>Pseudomonadota</taxon>
        <taxon>Betaproteobacteria</taxon>
        <taxon>Nitrosomonadales</taxon>
        <taxon>Nitrosomonadaceae</taxon>
        <taxon>Nitrosospira</taxon>
    </lineage>
</organism>
<gene>
    <name evidence="2" type="ORF">SAMN05216417_11422</name>
</gene>
<dbReference type="AlphaFoldDB" id="A0A1I7I3M5"/>
<sequence>MGESRNIHSLDGPTQGVSPPRTKLGGVVGGLAREALARASEVGIQVRRGRKALRITGRDRKARRLAWPVTSGKRGMGNFRTTRL</sequence>
<evidence type="ECO:0000313" key="2">
    <source>
        <dbReference type="EMBL" id="SFU67573.1"/>
    </source>
</evidence>
<feature type="region of interest" description="Disordered" evidence="1">
    <location>
        <begin position="1"/>
        <end position="24"/>
    </location>
</feature>
<accession>A0A1I7I3M5</accession>
<dbReference type="Proteomes" id="UP000182649">
    <property type="component" value="Unassembled WGS sequence"/>
</dbReference>
<proteinExistence type="predicted"/>
<evidence type="ECO:0000256" key="1">
    <source>
        <dbReference type="SAM" id="MobiDB-lite"/>
    </source>
</evidence>
<name>A0A1I7I3M5_9PROT</name>
<reference evidence="2 3" key="1">
    <citation type="submission" date="2016-10" db="EMBL/GenBank/DDBJ databases">
        <authorList>
            <person name="de Groot N.N."/>
        </authorList>
    </citation>
    <scope>NUCLEOTIDE SEQUENCE [LARGE SCALE GENOMIC DNA]</scope>
    <source>
        <strain evidence="2 3">Nl14</strain>
    </source>
</reference>
<dbReference type="RefSeq" id="WP_074975381.1">
    <property type="nucleotide sequence ID" value="NZ_FPBZ01000014.1"/>
</dbReference>
<evidence type="ECO:0000313" key="3">
    <source>
        <dbReference type="Proteomes" id="UP000182649"/>
    </source>
</evidence>
<protein>
    <submittedName>
        <fullName evidence="2">Uncharacterized protein</fullName>
    </submittedName>
</protein>
<dbReference type="EMBL" id="FPBZ01000014">
    <property type="protein sequence ID" value="SFU67573.1"/>
    <property type="molecule type" value="Genomic_DNA"/>
</dbReference>